<evidence type="ECO:0000313" key="9">
    <source>
        <dbReference type="EMBL" id="SBV94474.1"/>
    </source>
</evidence>
<proteinExistence type="inferred from homology"/>
<keyword evidence="3" id="KW-0547">Nucleotide-binding</keyword>
<evidence type="ECO:0000259" key="8">
    <source>
        <dbReference type="Pfam" id="PF17042"/>
    </source>
</evidence>
<evidence type="ECO:0000259" key="7">
    <source>
        <dbReference type="Pfam" id="PF07005"/>
    </source>
</evidence>
<evidence type="ECO:0000256" key="4">
    <source>
        <dbReference type="ARBA" id="ARBA00022777"/>
    </source>
</evidence>
<dbReference type="Pfam" id="PF17042">
    <property type="entry name" value="NBD_C"/>
    <property type="match status" value="1"/>
</dbReference>
<dbReference type="Pfam" id="PF07005">
    <property type="entry name" value="SBD_N"/>
    <property type="match status" value="1"/>
</dbReference>
<keyword evidence="2" id="KW-0808">Transferase</keyword>
<feature type="domain" description="Four-carbon acid sugar kinase N-terminal" evidence="7">
    <location>
        <begin position="3"/>
        <end position="237"/>
    </location>
</feature>
<keyword evidence="6" id="KW-0119">Carbohydrate metabolism</keyword>
<organism evidence="9">
    <name type="scientific">uncultured delta proteobacterium</name>
    <dbReference type="NCBI Taxonomy" id="34034"/>
    <lineage>
        <taxon>Bacteria</taxon>
        <taxon>Deltaproteobacteria</taxon>
        <taxon>environmental samples</taxon>
    </lineage>
</organism>
<feature type="domain" description="Four-carbon acid sugar kinase nucleotide binding" evidence="8">
    <location>
        <begin position="254"/>
        <end position="424"/>
    </location>
</feature>
<dbReference type="GO" id="GO:0005524">
    <property type="term" value="F:ATP binding"/>
    <property type="evidence" value="ECO:0007669"/>
    <property type="project" value="UniProtKB-KW"/>
</dbReference>
<accession>A0A212J521</accession>
<dbReference type="InterPro" id="IPR037051">
    <property type="entry name" value="4-carb_acid_sugar_kinase_N_sf"/>
</dbReference>
<keyword evidence="4" id="KW-0418">Kinase</keyword>
<comment type="similarity">
    <text evidence="1">Belongs to the four-carbon acid sugar kinase family.</text>
</comment>
<dbReference type="Gene3D" id="3.40.980.20">
    <property type="entry name" value="Four-carbon acid sugar kinase, nucleotide binding domain"/>
    <property type="match status" value="1"/>
</dbReference>
<name>A0A212J521_9DELT</name>
<dbReference type="AlphaFoldDB" id="A0A212J521"/>
<evidence type="ECO:0000256" key="5">
    <source>
        <dbReference type="ARBA" id="ARBA00022840"/>
    </source>
</evidence>
<dbReference type="Gene3D" id="3.40.50.10840">
    <property type="entry name" value="Putative sugar-binding, N-terminal domain"/>
    <property type="match status" value="1"/>
</dbReference>
<dbReference type="EMBL" id="FLUQ01000001">
    <property type="protein sequence ID" value="SBV94474.1"/>
    <property type="molecule type" value="Genomic_DNA"/>
</dbReference>
<dbReference type="SUPFAM" id="SSF142764">
    <property type="entry name" value="YgbK-like"/>
    <property type="match status" value="1"/>
</dbReference>
<evidence type="ECO:0000256" key="6">
    <source>
        <dbReference type="ARBA" id="ARBA00023277"/>
    </source>
</evidence>
<sequence>MKIVVVADDLTGANSNGALLTAKGFPSATCLDLEKWDPREFEGYTAVAFTADSRLLNPGEAREKVRKAVSLFAAQKPVVVSKRIDTTLRGNVGAEIEGALAALDAAAGPGGEKAVAVVVPPFPGSGRIAAGGYLIVHGIPLERSPIARDAATPVKSSSTITVIAEQTDLPSGFISLTTVLAGPEAVRAEALRLWREGCRIIVCDGVTNDDIVAVAQGFREMPFPVLAVDPGPFTAELAAVRLASPEVEFVDRVLTIIGSTSELTQRQIETLRLAHKTHIVRVDCEKLLDADRREREIEAAVTALSNPQGANVFGVCTVERPEDVFSMEELSARLGLTPSEISVQINTALAAIAERLLGKPELRIGGLYTSGGEVTVTTIRTLGGTGFSVRDNVIPLAVYGHVLGGSHPGLPMVTKGGFVGDSEGLVQCVEFLFTKIGTQTRQSLG</sequence>
<evidence type="ECO:0000256" key="2">
    <source>
        <dbReference type="ARBA" id="ARBA00022679"/>
    </source>
</evidence>
<dbReference type="InterPro" id="IPR042213">
    <property type="entry name" value="NBD_C_sf"/>
</dbReference>
<reference evidence="9" key="1">
    <citation type="submission" date="2016-04" db="EMBL/GenBank/DDBJ databases">
        <authorList>
            <person name="Evans L.H."/>
            <person name="Alamgir A."/>
            <person name="Owens N."/>
            <person name="Weber N.D."/>
            <person name="Virtaneva K."/>
            <person name="Barbian K."/>
            <person name="Babar A."/>
            <person name="Rosenke K."/>
        </authorList>
    </citation>
    <scope>NUCLEOTIDE SEQUENCE</scope>
    <source>
        <strain evidence="9">86</strain>
    </source>
</reference>
<gene>
    <name evidence="9" type="ORF">KL86DPRO_10703</name>
</gene>
<dbReference type="GO" id="GO:0016301">
    <property type="term" value="F:kinase activity"/>
    <property type="evidence" value="ECO:0007669"/>
    <property type="project" value="UniProtKB-KW"/>
</dbReference>
<keyword evidence="5" id="KW-0067">ATP-binding</keyword>
<dbReference type="InterPro" id="IPR010737">
    <property type="entry name" value="4-carb_acid_sugar_kinase_N"/>
</dbReference>
<evidence type="ECO:0000256" key="1">
    <source>
        <dbReference type="ARBA" id="ARBA00005715"/>
    </source>
</evidence>
<protein>
    <submittedName>
        <fullName evidence="9">Putative Type III effector Hrp-dependent outer</fullName>
    </submittedName>
</protein>
<evidence type="ECO:0000256" key="3">
    <source>
        <dbReference type="ARBA" id="ARBA00022741"/>
    </source>
</evidence>
<dbReference type="InterPro" id="IPR031475">
    <property type="entry name" value="NBD_C"/>
</dbReference>